<dbReference type="EMBL" id="JAHOPB010000001">
    <property type="protein sequence ID" value="MBU8874724.1"/>
    <property type="molecule type" value="Genomic_DNA"/>
</dbReference>
<comment type="caution">
    <text evidence="1">The sequence shown here is derived from an EMBL/GenBank/DDBJ whole genome shotgun (WGS) entry which is preliminary data.</text>
</comment>
<organism evidence="1 2">
    <name type="scientific">Reyranella humidisoli</name>
    <dbReference type="NCBI Taxonomy" id="2849149"/>
    <lineage>
        <taxon>Bacteria</taxon>
        <taxon>Pseudomonadati</taxon>
        <taxon>Pseudomonadota</taxon>
        <taxon>Alphaproteobacteria</taxon>
        <taxon>Hyphomicrobiales</taxon>
        <taxon>Reyranellaceae</taxon>
        <taxon>Reyranella</taxon>
    </lineage>
</organism>
<dbReference type="Proteomes" id="UP000727907">
    <property type="component" value="Unassembled WGS sequence"/>
</dbReference>
<reference evidence="1 2" key="1">
    <citation type="submission" date="2021-06" db="EMBL/GenBank/DDBJ databases">
        <authorList>
            <person name="Lee D.H."/>
        </authorList>
    </citation>
    <scope>NUCLEOTIDE SEQUENCE [LARGE SCALE GENOMIC DNA]</scope>
    <source>
        <strain evidence="1 2">MMS21-HV4-11</strain>
    </source>
</reference>
<name>A0ABS6IJE2_9HYPH</name>
<evidence type="ECO:0000313" key="2">
    <source>
        <dbReference type="Proteomes" id="UP000727907"/>
    </source>
</evidence>
<protein>
    <submittedName>
        <fullName evidence="1">DUF3833 domain-containing protein</fullName>
    </submittedName>
</protein>
<dbReference type="InterPro" id="IPR024409">
    <property type="entry name" value="DUF3833"/>
</dbReference>
<proteinExistence type="predicted"/>
<sequence>MDIKDFAGTSPVLLPEAFLVGELEGWGVIERVTGGLLQRFTVKARGSWDETSGVLAFTETWTFDDGRQDTLSWRIARRADGRYAGQEPRLEGEAEGDALGCAFHWRYTRDTPQKGDGPGDGENSMVLNFNDWFYRIDERVVMVRGSAGRAGIPFTIIHAAYRRL</sequence>
<accession>A0ABS6IJE2</accession>
<evidence type="ECO:0000313" key="1">
    <source>
        <dbReference type="EMBL" id="MBU8874724.1"/>
    </source>
</evidence>
<gene>
    <name evidence="1" type="ORF">KQ910_13190</name>
</gene>
<dbReference type="RefSeq" id="WP_216960733.1">
    <property type="nucleotide sequence ID" value="NZ_JAHOPB010000001.1"/>
</dbReference>
<keyword evidence="2" id="KW-1185">Reference proteome</keyword>
<dbReference type="Pfam" id="PF12915">
    <property type="entry name" value="DUF3833"/>
    <property type="match status" value="1"/>
</dbReference>